<evidence type="ECO:0000313" key="9">
    <source>
        <dbReference type="Proteomes" id="UP000070700"/>
    </source>
</evidence>
<comment type="similarity">
    <text evidence="1 5">Belongs to the peptidase S8 family.</text>
</comment>
<dbReference type="GeneID" id="28830509"/>
<accession>A0A132B727</accession>
<dbReference type="OrthoDB" id="4995761at2759"/>
<dbReference type="PROSITE" id="PS00136">
    <property type="entry name" value="SUBTILASE_ASP"/>
    <property type="match status" value="1"/>
</dbReference>
<evidence type="ECO:0000256" key="3">
    <source>
        <dbReference type="ARBA" id="ARBA00022801"/>
    </source>
</evidence>
<dbReference type="InterPro" id="IPR015500">
    <property type="entry name" value="Peptidase_S8_subtilisin-rel"/>
</dbReference>
<keyword evidence="9" id="KW-1185">Reference proteome</keyword>
<dbReference type="GO" id="GO:0004252">
    <property type="term" value="F:serine-type endopeptidase activity"/>
    <property type="evidence" value="ECO:0007669"/>
    <property type="project" value="UniProtKB-UniRule"/>
</dbReference>
<dbReference type="RefSeq" id="XP_018062570.1">
    <property type="nucleotide sequence ID" value="XM_018220783.1"/>
</dbReference>
<proteinExistence type="inferred from homology"/>
<dbReference type="Proteomes" id="UP000070700">
    <property type="component" value="Unassembled WGS sequence"/>
</dbReference>
<dbReference type="GO" id="GO:0006508">
    <property type="term" value="P:proteolysis"/>
    <property type="evidence" value="ECO:0007669"/>
    <property type="project" value="UniProtKB-KW"/>
</dbReference>
<evidence type="ECO:0000256" key="4">
    <source>
        <dbReference type="ARBA" id="ARBA00022825"/>
    </source>
</evidence>
<feature type="region of interest" description="Disordered" evidence="6">
    <location>
        <begin position="523"/>
        <end position="593"/>
    </location>
</feature>
<dbReference type="InterPro" id="IPR000209">
    <property type="entry name" value="Peptidase_S8/S53_dom"/>
</dbReference>
<dbReference type="SUPFAM" id="SSF54897">
    <property type="entry name" value="Protease propeptides/inhibitors"/>
    <property type="match status" value="1"/>
</dbReference>
<evidence type="ECO:0000259" key="7">
    <source>
        <dbReference type="Pfam" id="PF00082"/>
    </source>
</evidence>
<protein>
    <submittedName>
        <fullName evidence="8">Subtilisin-like protein</fullName>
    </submittedName>
</protein>
<dbReference type="SUPFAM" id="SSF52743">
    <property type="entry name" value="Subtilisin-like"/>
    <property type="match status" value="1"/>
</dbReference>
<dbReference type="KEGG" id="psco:LY89DRAFT_742058"/>
<dbReference type="Pfam" id="PF00082">
    <property type="entry name" value="Peptidase_S8"/>
    <property type="match status" value="1"/>
</dbReference>
<feature type="active site" description="Charge relay system" evidence="5">
    <location>
        <position position="213"/>
    </location>
</feature>
<dbReference type="InterPro" id="IPR036852">
    <property type="entry name" value="Peptidase_S8/S53_dom_sf"/>
</dbReference>
<feature type="region of interest" description="Disordered" evidence="6">
    <location>
        <begin position="439"/>
        <end position="465"/>
    </location>
</feature>
<feature type="compositionally biased region" description="Low complexity" evidence="6">
    <location>
        <begin position="558"/>
        <end position="572"/>
    </location>
</feature>
<dbReference type="AlphaFoldDB" id="A0A132B727"/>
<evidence type="ECO:0000256" key="2">
    <source>
        <dbReference type="ARBA" id="ARBA00022670"/>
    </source>
</evidence>
<dbReference type="PANTHER" id="PTHR43806">
    <property type="entry name" value="PEPTIDASE S8"/>
    <property type="match status" value="1"/>
</dbReference>
<dbReference type="EMBL" id="KQ947436">
    <property type="protein sequence ID" value="KUJ08215.1"/>
    <property type="molecule type" value="Genomic_DNA"/>
</dbReference>
<dbReference type="PRINTS" id="PR00723">
    <property type="entry name" value="SUBTILISIN"/>
</dbReference>
<organism evidence="8 9">
    <name type="scientific">Mollisia scopiformis</name>
    <name type="common">Conifer needle endophyte fungus</name>
    <name type="synonym">Phialocephala scopiformis</name>
    <dbReference type="NCBI Taxonomy" id="149040"/>
    <lineage>
        <taxon>Eukaryota</taxon>
        <taxon>Fungi</taxon>
        <taxon>Dikarya</taxon>
        <taxon>Ascomycota</taxon>
        <taxon>Pezizomycotina</taxon>
        <taxon>Leotiomycetes</taxon>
        <taxon>Helotiales</taxon>
        <taxon>Mollisiaceae</taxon>
        <taxon>Mollisia</taxon>
    </lineage>
</organism>
<keyword evidence="2 5" id="KW-0645">Protease</keyword>
<dbReference type="PROSITE" id="PS51892">
    <property type="entry name" value="SUBTILASE"/>
    <property type="match status" value="1"/>
</dbReference>
<evidence type="ECO:0000313" key="8">
    <source>
        <dbReference type="EMBL" id="KUJ08215.1"/>
    </source>
</evidence>
<evidence type="ECO:0000256" key="1">
    <source>
        <dbReference type="ARBA" id="ARBA00011073"/>
    </source>
</evidence>
<dbReference type="PANTHER" id="PTHR43806:SF11">
    <property type="entry name" value="CEREVISIN-RELATED"/>
    <property type="match status" value="1"/>
</dbReference>
<feature type="domain" description="Peptidase S8/S53" evidence="7">
    <location>
        <begin position="170"/>
        <end position="393"/>
    </location>
</feature>
<dbReference type="Gene3D" id="3.40.50.200">
    <property type="entry name" value="Peptidase S8/S53 domain"/>
    <property type="match status" value="1"/>
</dbReference>
<dbReference type="InterPro" id="IPR050131">
    <property type="entry name" value="Peptidase_S8_subtilisin-like"/>
</dbReference>
<name>A0A132B727_MOLSC</name>
<keyword evidence="4 5" id="KW-0720">Serine protease</keyword>
<keyword evidence="3 5" id="KW-0378">Hydrolase</keyword>
<evidence type="ECO:0000256" key="5">
    <source>
        <dbReference type="PROSITE-ProRule" id="PRU01240"/>
    </source>
</evidence>
<evidence type="ECO:0000256" key="6">
    <source>
        <dbReference type="SAM" id="MobiDB-lite"/>
    </source>
</evidence>
<feature type="active site" description="Charge relay system" evidence="5">
    <location>
        <position position="378"/>
    </location>
</feature>
<reference evidence="8 9" key="1">
    <citation type="submission" date="2015-10" db="EMBL/GenBank/DDBJ databases">
        <title>Full genome of DAOMC 229536 Phialocephala scopiformis, a fungal endophyte of spruce producing the potent anti-insectan compound rugulosin.</title>
        <authorList>
            <consortium name="DOE Joint Genome Institute"/>
            <person name="Walker A.K."/>
            <person name="Frasz S.L."/>
            <person name="Seifert K.A."/>
            <person name="Miller J.D."/>
            <person name="Mondo S.J."/>
            <person name="Labutti K."/>
            <person name="Lipzen A."/>
            <person name="Dockter R."/>
            <person name="Kennedy M."/>
            <person name="Grigoriev I.V."/>
            <person name="Spatafora J.W."/>
        </authorList>
    </citation>
    <scope>NUCLEOTIDE SEQUENCE [LARGE SCALE GENOMIC DNA]</scope>
    <source>
        <strain evidence="8 9">CBS 120377</strain>
    </source>
</reference>
<sequence length="708" mass="76348">MIFLEQLFFKVFGVLGLFAPIAQAFASFYEARDSTIQDEYIVLLHPDYTLSQHYNFIGVNMSQQSSMFHYLDTINAYGVRASPELVHELIRHDNGVLYIQQNFHLNASLGIDGGSPITTNFPGKGKSRRWTQENWIGRFWNFMLTAGKKLDTIPPEFETEYPLLKYAGLGVVVYVLDTGIRLSHVMLEGRATNFQNFENSPYCNEPMADLVGHGTHVAGIVVNTAPWAYTVNVKVLGEGQSPLGLIRAIVDVTKEHQFYQNNPGSRPVPWSGSVINLSLGFLTTNPIPALQLAVTRAFQAGIPIAASAGNFKNTGQQAVYPPCIYQGSVLCVASCDRNYQKSGFSNFGGNVSIIAPGTNIDSAWFNDDHRVRTVSGTSQATPFLAGVMATFIGYEKISNNPAKVYQRVRQNQLYGIVSGFSADTPNLFLNTGINDPNKDPAVPYHGAPGRDLTSSNDTNTSADGPVTYETVSSALYSYSISSIPSGSVVGYEGEITIGTDSGTATLMPFSSFSVISNSTSLPALPSSTFSTQSTTSLYTQPSSSTQSTVLAPPPPSSTPATTPTATSVSPETNTPYIPPTTPSCVPRPTGSYHDSHETDLTLAVNYFCANNNDAPMQEAIIAGPVTEGKSIVVVARPYTGTTPEDDVYMIKIIPLPYCTPPSGSDINTPVAGSTCSSLLYDAWKNCNNDGRGGSIIASCWTYSVATKW</sequence>
<feature type="compositionally biased region" description="Low complexity" evidence="6">
    <location>
        <begin position="523"/>
        <end position="550"/>
    </location>
</feature>
<dbReference type="InParanoid" id="A0A132B727"/>
<dbReference type="InterPro" id="IPR023827">
    <property type="entry name" value="Peptidase_S8_Asp-AS"/>
</dbReference>
<feature type="active site" description="Charge relay system" evidence="5">
    <location>
        <position position="177"/>
    </location>
</feature>
<feature type="compositionally biased region" description="Polar residues" evidence="6">
    <location>
        <begin position="452"/>
        <end position="462"/>
    </location>
</feature>
<gene>
    <name evidence="8" type="ORF">LY89DRAFT_742058</name>
</gene>